<dbReference type="Gene3D" id="3.40.30.10">
    <property type="entry name" value="Glutaredoxin"/>
    <property type="match status" value="1"/>
</dbReference>
<gene>
    <name evidence="2" type="ORF">HTAM1171_LOCUS9595</name>
</gene>
<dbReference type="PROSITE" id="PS51354">
    <property type="entry name" value="GLUTAREDOXIN_2"/>
    <property type="match status" value="1"/>
</dbReference>
<dbReference type="PANTHER" id="PTHR12782:SF5">
    <property type="entry name" value="PROSTAGLANDIN E SYNTHASE 2"/>
    <property type="match status" value="1"/>
</dbReference>
<dbReference type="PROSITE" id="PS50404">
    <property type="entry name" value="GST_NTER"/>
    <property type="match status" value="1"/>
</dbReference>
<dbReference type="InterPro" id="IPR004045">
    <property type="entry name" value="Glutathione_S-Trfase_N"/>
</dbReference>
<dbReference type="SUPFAM" id="SSF47616">
    <property type="entry name" value="GST C-terminal domain-like"/>
    <property type="match status" value="1"/>
</dbReference>
<evidence type="ECO:0000259" key="1">
    <source>
        <dbReference type="PROSITE" id="PS50404"/>
    </source>
</evidence>
<name>A0A7S2I4E3_9STRA</name>
<proteinExistence type="predicted"/>
<accession>A0A7S2I4E3</accession>
<dbReference type="EMBL" id="HBGV01015567">
    <property type="protein sequence ID" value="CAD9508717.1"/>
    <property type="molecule type" value="Transcribed_RNA"/>
</dbReference>
<evidence type="ECO:0000313" key="2">
    <source>
        <dbReference type="EMBL" id="CAD9508717.1"/>
    </source>
</evidence>
<dbReference type="SUPFAM" id="SSF52833">
    <property type="entry name" value="Thioredoxin-like"/>
    <property type="match status" value="1"/>
</dbReference>
<dbReference type="PROSITE" id="PS00195">
    <property type="entry name" value="GLUTAREDOXIN_1"/>
    <property type="match status" value="1"/>
</dbReference>
<dbReference type="PANTHER" id="PTHR12782">
    <property type="entry name" value="MICROSOMAL PROSTAGLANDIN E SYNTHASE-2"/>
    <property type="match status" value="1"/>
</dbReference>
<dbReference type="GO" id="GO:0005739">
    <property type="term" value="C:mitochondrion"/>
    <property type="evidence" value="ECO:0007669"/>
    <property type="project" value="TreeGrafter"/>
</dbReference>
<dbReference type="InterPro" id="IPR036249">
    <property type="entry name" value="Thioredoxin-like_sf"/>
</dbReference>
<feature type="domain" description="GST N-terminal" evidence="1">
    <location>
        <begin position="33"/>
        <end position="114"/>
    </location>
</feature>
<protein>
    <recommendedName>
        <fullName evidence="1">GST N-terminal domain-containing protein</fullName>
    </recommendedName>
</protein>
<dbReference type="Pfam" id="PF13417">
    <property type="entry name" value="GST_N_3"/>
    <property type="match status" value="1"/>
</dbReference>
<organism evidence="2">
    <name type="scientific">Helicotheca tamesis</name>
    <dbReference type="NCBI Taxonomy" id="374047"/>
    <lineage>
        <taxon>Eukaryota</taxon>
        <taxon>Sar</taxon>
        <taxon>Stramenopiles</taxon>
        <taxon>Ochrophyta</taxon>
        <taxon>Bacillariophyta</taxon>
        <taxon>Mediophyceae</taxon>
        <taxon>Lithodesmiophycidae</taxon>
        <taxon>Lithodesmiales</taxon>
        <taxon>Lithodesmiaceae</taxon>
        <taxon>Helicotheca</taxon>
    </lineage>
</organism>
<dbReference type="Gene3D" id="1.20.1050.10">
    <property type="match status" value="1"/>
</dbReference>
<dbReference type="InterPro" id="IPR011767">
    <property type="entry name" value="GLR_AS"/>
</dbReference>
<dbReference type="InterPro" id="IPR036282">
    <property type="entry name" value="Glutathione-S-Trfase_C_sf"/>
</dbReference>
<dbReference type="AlphaFoldDB" id="A0A7S2I4E3"/>
<sequence length="301" mass="34493">MMMKMNVVTKSIRRRERVHDILKRALSSSPSASSLTLYQYAICPFCHKAKALLSYASIPHQIVEVNPLTKAELKSLDDQTHKKVPVAVIEDQQKQINGSNEILQHLLNDPKVQQSLSDKWNGDQEMTLETFRQGEHVERWWYRYADDELASLLYPNVCRTLTDSRAAFSYVKNVHNFSPLQKIMIHNLGALAMYFAASKIKSKHNIKNEQKALQTALDIFEKEALEEGQYLFSSQRTVPDMGDLTVYGVLRSVKGLPAHDFALKESRESNILLDWYMRMEKEVEGDPDGDHHRNDDTGGDK</sequence>
<reference evidence="2" key="1">
    <citation type="submission" date="2021-01" db="EMBL/GenBank/DDBJ databases">
        <authorList>
            <person name="Corre E."/>
            <person name="Pelletier E."/>
            <person name="Niang G."/>
            <person name="Scheremetjew M."/>
            <person name="Finn R."/>
            <person name="Kale V."/>
            <person name="Holt S."/>
            <person name="Cochrane G."/>
            <person name="Meng A."/>
            <person name="Brown T."/>
            <person name="Cohen L."/>
        </authorList>
    </citation>
    <scope>NUCLEOTIDE SEQUENCE</scope>
    <source>
        <strain evidence="2">CCMP826</strain>
    </source>
</reference>